<feature type="transmembrane region" description="Helical" evidence="14">
    <location>
        <begin position="324"/>
        <end position="346"/>
    </location>
</feature>
<dbReference type="InterPro" id="IPR003660">
    <property type="entry name" value="HAMP_dom"/>
</dbReference>
<dbReference type="Gene3D" id="3.40.50.2300">
    <property type="match status" value="1"/>
</dbReference>
<evidence type="ECO:0000256" key="10">
    <source>
        <dbReference type="ARBA" id="ARBA00023136"/>
    </source>
</evidence>
<dbReference type="InterPro" id="IPR011006">
    <property type="entry name" value="CheY-like_superfamily"/>
</dbReference>
<dbReference type="InterPro" id="IPR005467">
    <property type="entry name" value="His_kinase_dom"/>
</dbReference>
<feature type="coiled-coil region" evidence="13">
    <location>
        <begin position="421"/>
        <end position="455"/>
    </location>
</feature>
<evidence type="ECO:0000256" key="3">
    <source>
        <dbReference type="ARBA" id="ARBA00012438"/>
    </source>
</evidence>
<dbReference type="InterPro" id="IPR036890">
    <property type="entry name" value="HATPase_C_sf"/>
</dbReference>
<evidence type="ECO:0000259" key="15">
    <source>
        <dbReference type="PROSITE" id="PS50109"/>
    </source>
</evidence>
<evidence type="ECO:0000256" key="12">
    <source>
        <dbReference type="PROSITE-ProRule" id="PRU00169"/>
    </source>
</evidence>
<dbReference type="InterPro" id="IPR004358">
    <property type="entry name" value="Sig_transdc_His_kin-like_C"/>
</dbReference>
<keyword evidence="5 18" id="KW-0808">Transferase</keyword>
<dbReference type="SUPFAM" id="SSF52172">
    <property type="entry name" value="CheY-like"/>
    <property type="match status" value="1"/>
</dbReference>
<feature type="modified residue" description="4-aspartylphosphate" evidence="12">
    <location>
        <position position="756"/>
    </location>
</feature>
<dbReference type="Proteomes" id="UP000320386">
    <property type="component" value="Chromosome"/>
</dbReference>
<comment type="subcellular location">
    <subcellularLocation>
        <location evidence="2">Membrane</location>
    </subcellularLocation>
</comment>
<name>A0A518C0A9_9BACT</name>
<dbReference type="GO" id="GO:0016020">
    <property type="term" value="C:membrane"/>
    <property type="evidence" value="ECO:0007669"/>
    <property type="project" value="UniProtKB-SubCell"/>
</dbReference>
<dbReference type="Gene3D" id="3.30.450.20">
    <property type="entry name" value="PAS domain"/>
    <property type="match status" value="2"/>
</dbReference>
<keyword evidence="8" id="KW-0067">ATP-binding</keyword>
<dbReference type="Pfam" id="PF02518">
    <property type="entry name" value="HATPase_c"/>
    <property type="match status" value="1"/>
</dbReference>
<dbReference type="EC" id="2.7.13.3" evidence="3"/>
<accession>A0A518C0A9</accession>
<keyword evidence="7" id="KW-0418">Kinase</keyword>
<dbReference type="CDD" id="cd00082">
    <property type="entry name" value="HisKA"/>
    <property type="match status" value="1"/>
</dbReference>
<dbReference type="InterPro" id="IPR003594">
    <property type="entry name" value="HATPase_dom"/>
</dbReference>
<evidence type="ECO:0000313" key="18">
    <source>
        <dbReference type="EMBL" id="QDU72652.1"/>
    </source>
</evidence>
<proteinExistence type="predicted"/>
<reference evidence="18 19" key="1">
    <citation type="submission" date="2019-02" db="EMBL/GenBank/DDBJ databases">
        <title>Deep-cultivation of Planctomycetes and their phenomic and genomic characterization uncovers novel biology.</title>
        <authorList>
            <person name="Wiegand S."/>
            <person name="Jogler M."/>
            <person name="Boedeker C."/>
            <person name="Pinto D."/>
            <person name="Vollmers J."/>
            <person name="Rivas-Marin E."/>
            <person name="Kohn T."/>
            <person name="Peeters S.H."/>
            <person name="Heuer A."/>
            <person name="Rast P."/>
            <person name="Oberbeckmann S."/>
            <person name="Bunk B."/>
            <person name="Jeske O."/>
            <person name="Meyerdierks A."/>
            <person name="Storesund J.E."/>
            <person name="Kallscheuer N."/>
            <person name="Luecker S."/>
            <person name="Lage O.M."/>
            <person name="Pohl T."/>
            <person name="Merkel B.J."/>
            <person name="Hornburger P."/>
            <person name="Mueller R.-W."/>
            <person name="Bruemmer F."/>
            <person name="Labrenz M."/>
            <person name="Spormann A.M."/>
            <person name="Op den Camp H."/>
            <person name="Overmann J."/>
            <person name="Amann R."/>
            <person name="Jetten M.S.M."/>
            <person name="Mascher T."/>
            <person name="Medema M.H."/>
            <person name="Devos D.P."/>
            <person name="Kaster A.-K."/>
            <person name="Ovreas L."/>
            <person name="Rohde M."/>
            <person name="Galperin M.Y."/>
            <person name="Jogler C."/>
        </authorList>
    </citation>
    <scope>NUCLEOTIDE SEQUENCE [LARGE SCALE GENOMIC DNA]</scope>
    <source>
        <strain evidence="18 19">Pan265</strain>
    </source>
</reference>
<dbReference type="AlphaFoldDB" id="A0A518C0A9"/>
<evidence type="ECO:0000256" key="14">
    <source>
        <dbReference type="SAM" id="Phobius"/>
    </source>
</evidence>
<dbReference type="GO" id="GO:0005524">
    <property type="term" value="F:ATP binding"/>
    <property type="evidence" value="ECO:0007669"/>
    <property type="project" value="UniProtKB-KW"/>
</dbReference>
<keyword evidence="19" id="KW-1185">Reference proteome</keyword>
<keyword evidence="14" id="KW-0812">Transmembrane</keyword>
<gene>
    <name evidence="18" type="primary">rpfC</name>
    <name evidence="18" type="ORF">Pan265_25240</name>
</gene>
<keyword evidence="4 12" id="KW-0597">Phosphoprotein</keyword>
<dbReference type="Pfam" id="PF00672">
    <property type="entry name" value="HAMP"/>
    <property type="match status" value="1"/>
</dbReference>
<dbReference type="GO" id="GO:0000155">
    <property type="term" value="F:phosphorelay sensor kinase activity"/>
    <property type="evidence" value="ECO:0007669"/>
    <property type="project" value="InterPro"/>
</dbReference>
<organism evidence="18 19">
    <name type="scientific">Mucisphaera calidilacus</name>
    <dbReference type="NCBI Taxonomy" id="2527982"/>
    <lineage>
        <taxon>Bacteria</taxon>
        <taxon>Pseudomonadati</taxon>
        <taxon>Planctomycetota</taxon>
        <taxon>Phycisphaerae</taxon>
        <taxon>Phycisphaerales</taxon>
        <taxon>Phycisphaeraceae</taxon>
        <taxon>Mucisphaera</taxon>
    </lineage>
</organism>
<dbReference type="CDD" id="cd12913">
    <property type="entry name" value="PDC1_MCP_like"/>
    <property type="match status" value="1"/>
</dbReference>
<dbReference type="FunFam" id="3.30.565.10:FF:000010">
    <property type="entry name" value="Sensor histidine kinase RcsC"/>
    <property type="match status" value="1"/>
</dbReference>
<dbReference type="CDD" id="cd17546">
    <property type="entry name" value="REC_hyHK_CKI1_RcsC-like"/>
    <property type="match status" value="1"/>
</dbReference>
<dbReference type="PROSITE" id="PS50110">
    <property type="entry name" value="RESPONSE_REGULATORY"/>
    <property type="match status" value="1"/>
</dbReference>
<protein>
    <recommendedName>
        <fullName evidence="3">histidine kinase</fullName>
        <ecNumber evidence="3">2.7.13.3</ecNumber>
    </recommendedName>
</protein>
<dbReference type="EMBL" id="CP036280">
    <property type="protein sequence ID" value="QDU72652.1"/>
    <property type="molecule type" value="Genomic_DNA"/>
</dbReference>
<keyword evidence="6" id="KW-0547">Nucleotide-binding</keyword>
<feature type="domain" description="Histidine kinase" evidence="15">
    <location>
        <begin position="462"/>
        <end position="678"/>
    </location>
</feature>
<keyword evidence="9" id="KW-0902">Two-component regulatory system</keyword>
<dbReference type="InterPro" id="IPR001789">
    <property type="entry name" value="Sig_transdc_resp-reg_receiver"/>
</dbReference>
<evidence type="ECO:0000313" key="19">
    <source>
        <dbReference type="Proteomes" id="UP000320386"/>
    </source>
</evidence>
<dbReference type="PANTHER" id="PTHR45339">
    <property type="entry name" value="HYBRID SIGNAL TRANSDUCTION HISTIDINE KINASE J"/>
    <property type="match status" value="1"/>
</dbReference>
<evidence type="ECO:0000256" key="13">
    <source>
        <dbReference type="SAM" id="Coils"/>
    </source>
</evidence>
<dbReference type="SMART" id="SM00387">
    <property type="entry name" value="HATPase_c"/>
    <property type="match status" value="1"/>
</dbReference>
<evidence type="ECO:0000259" key="16">
    <source>
        <dbReference type="PROSITE" id="PS50110"/>
    </source>
</evidence>
<feature type="domain" description="Response regulatory" evidence="16">
    <location>
        <begin position="707"/>
        <end position="823"/>
    </location>
</feature>
<dbReference type="SUPFAM" id="SSF55874">
    <property type="entry name" value="ATPase domain of HSP90 chaperone/DNA topoisomerase II/histidine kinase"/>
    <property type="match status" value="1"/>
</dbReference>
<feature type="transmembrane region" description="Helical" evidence="14">
    <location>
        <begin position="20"/>
        <end position="40"/>
    </location>
</feature>
<dbReference type="FunFam" id="1.10.287.130:FF:000038">
    <property type="entry name" value="Sensory transduction histidine kinase"/>
    <property type="match status" value="1"/>
</dbReference>
<dbReference type="SMART" id="SM00448">
    <property type="entry name" value="REC"/>
    <property type="match status" value="1"/>
</dbReference>
<dbReference type="Gene3D" id="6.10.340.10">
    <property type="match status" value="1"/>
</dbReference>
<dbReference type="PRINTS" id="PR00344">
    <property type="entry name" value="BCTRLSENSOR"/>
</dbReference>
<dbReference type="Pfam" id="PF00512">
    <property type="entry name" value="HisKA"/>
    <property type="match status" value="1"/>
</dbReference>
<evidence type="ECO:0000256" key="8">
    <source>
        <dbReference type="ARBA" id="ARBA00022840"/>
    </source>
</evidence>
<keyword evidence="10 14" id="KW-0472">Membrane</keyword>
<evidence type="ECO:0000256" key="1">
    <source>
        <dbReference type="ARBA" id="ARBA00000085"/>
    </source>
</evidence>
<dbReference type="PROSITE" id="PS50109">
    <property type="entry name" value="HIS_KIN"/>
    <property type="match status" value="1"/>
</dbReference>
<evidence type="ECO:0000256" key="2">
    <source>
        <dbReference type="ARBA" id="ARBA00004370"/>
    </source>
</evidence>
<dbReference type="Pfam" id="PF00072">
    <property type="entry name" value="Response_reg"/>
    <property type="match status" value="1"/>
</dbReference>
<dbReference type="CDD" id="cd16922">
    <property type="entry name" value="HATPase_EvgS-ArcB-TorS-like"/>
    <property type="match status" value="1"/>
</dbReference>
<dbReference type="Gene3D" id="3.30.565.10">
    <property type="entry name" value="Histidine kinase-like ATPase, C-terminal domain"/>
    <property type="match status" value="1"/>
</dbReference>
<dbReference type="Gene3D" id="1.10.287.130">
    <property type="match status" value="1"/>
</dbReference>
<keyword evidence="11" id="KW-0131">Cell cycle</keyword>
<dbReference type="InterPro" id="IPR036097">
    <property type="entry name" value="HisK_dim/P_sf"/>
</dbReference>
<dbReference type="PROSITE" id="PS50885">
    <property type="entry name" value="HAMP"/>
    <property type="match status" value="1"/>
</dbReference>
<dbReference type="SMART" id="SM00388">
    <property type="entry name" value="HisKA"/>
    <property type="match status" value="1"/>
</dbReference>
<evidence type="ECO:0000259" key="17">
    <source>
        <dbReference type="PROSITE" id="PS50885"/>
    </source>
</evidence>
<keyword evidence="13" id="KW-0175">Coiled coil</keyword>
<dbReference type="CDD" id="cd06225">
    <property type="entry name" value="HAMP"/>
    <property type="match status" value="1"/>
</dbReference>
<dbReference type="SMART" id="SM00304">
    <property type="entry name" value="HAMP"/>
    <property type="match status" value="1"/>
</dbReference>
<keyword evidence="14" id="KW-1133">Transmembrane helix</keyword>
<sequence>MARDDRHRVRFSSSLSGRILLLGILPTVVILTALILALAVSGVRRLHEQSLEALELLANEVATQISHTNEHAGLGTIMMAQAQQAALFGQRETSVEFAREVLDRFPQLNGVSFVYEPDADGQDALWVGGAGPLAAGMDDRGRFLPYWSRGENGSLVLAGVSDPDARPGYAEAKRWYEQEGEIRAVMGEPVRLGDKMLIELTYPIIVDGRFVGAATIDRSLTTIRALLERIKTDASVDIFVISGEHRFVAATTAERELLKTQPVDETAYHKLFSREALIGGIEGMYDPYDGEAYYFATSQVRAGGWTLVVRESRSAIVDPIRVDFTVIVSTVVVALLAVLSLSMWILRHTSTRIRRAVEVADQLARRDLSGDLDLRSTSRDEVTQLGESFQSLVATMRETEAFVGAVAEGDFSRTFEQRSEADNLARSINAMSRMRQEAEAALREARLEAEQANVAKSVFLANMSHELRTPLNGVLGYVQILLRDRSLNEQQRRSLDAIMNSGEHLLMLINDILDLSKIEAGRLEVDLAACDLHKLLQSVEDVLAHRAKSKSLAFEVDVAAEVPRGIRTDATKLKQVLVNLAGNAVKFTEAGSVTISVGETEDKRLRFSVRDTGIGMSEEELAGIFDAFKQAAAGKDAGGTGLGLTISRRLVLALGGVLSVESRPGAGSTFSFTHPLEEVDEDALSLEQTASLAGHASLSLPEVQRRTVLVVDDREANREILDHALRGVGFATEIAENGREALDVLEKTPVDAVLMDVRMPVMNGIEATERLRADERFRDLPVIAVSASVFPNQQKKFREAGCSDFLAKPVRLNELFEKLAHHLGLTYTTEDAAEEPMRATTSEPLSAERAGEVVGPLREALRVRSFTALNALAERLAADEATASVAERIRSATRGFDFDALDRLADELERGD</sequence>
<evidence type="ECO:0000256" key="4">
    <source>
        <dbReference type="ARBA" id="ARBA00022553"/>
    </source>
</evidence>
<dbReference type="PANTHER" id="PTHR45339:SF1">
    <property type="entry name" value="HYBRID SIGNAL TRANSDUCTION HISTIDINE KINASE J"/>
    <property type="match status" value="1"/>
</dbReference>
<feature type="domain" description="HAMP" evidence="17">
    <location>
        <begin position="347"/>
        <end position="401"/>
    </location>
</feature>
<dbReference type="InterPro" id="IPR003661">
    <property type="entry name" value="HisK_dim/P_dom"/>
</dbReference>
<evidence type="ECO:0000256" key="6">
    <source>
        <dbReference type="ARBA" id="ARBA00022741"/>
    </source>
</evidence>
<evidence type="ECO:0000256" key="7">
    <source>
        <dbReference type="ARBA" id="ARBA00022777"/>
    </source>
</evidence>
<evidence type="ECO:0000256" key="5">
    <source>
        <dbReference type="ARBA" id="ARBA00022679"/>
    </source>
</evidence>
<evidence type="ECO:0000256" key="9">
    <source>
        <dbReference type="ARBA" id="ARBA00023012"/>
    </source>
</evidence>
<comment type="catalytic activity">
    <reaction evidence="1">
        <text>ATP + protein L-histidine = ADP + protein N-phospho-L-histidine.</text>
        <dbReference type="EC" id="2.7.13.3"/>
    </reaction>
</comment>
<evidence type="ECO:0000256" key="11">
    <source>
        <dbReference type="ARBA" id="ARBA00023306"/>
    </source>
</evidence>
<dbReference type="KEGG" id="mcad:Pan265_25240"/>
<dbReference type="SUPFAM" id="SSF47384">
    <property type="entry name" value="Homodimeric domain of signal transducing histidine kinase"/>
    <property type="match status" value="1"/>
</dbReference>